<name>A0ABX0BF76_9MICO</name>
<evidence type="ECO:0000313" key="3">
    <source>
        <dbReference type="Proteomes" id="UP000471672"/>
    </source>
</evidence>
<proteinExistence type="predicted"/>
<keyword evidence="1" id="KW-1133">Transmembrane helix</keyword>
<evidence type="ECO:0000313" key="2">
    <source>
        <dbReference type="EMBL" id="NDO91259.1"/>
    </source>
</evidence>
<keyword evidence="1" id="KW-0472">Membrane</keyword>
<reference evidence="2 3" key="1">
    <citation type="journal article" date="2021" name="Arch. Microbiol.">
        <title>Cellulosimicrobium fucosivorans sp. nov., isolated from San Elijo Lagoon, contains a fucose metabolic pathway linked to carotenoid production.</title>
        <authorList>
            <person name="Aviles F.A."/>
            <person name="Kyndt J.A."/>
        </authorList>
    </citation>
    <scope>NUCLEOTIDE SEQUENCE [LARGE SCALE GENOMIC DNA]</scope>
    <source>
        <strain evidence="2 3">SE3</strain>
    </source>
</reference>
<dbReference type="EMBL" id="JAAFAN010000088">
    <property type="protein sequence ID" value="NDO91259.1"/>
    <property type="molecule type" value="Genomic_DNA"/>
</dbReference>
<evidence type="ECO:0000256" key="1">
    <source>
        <dbReference type="SAM" id="Phobius"/>
    </source>
</evidence>
<keyword evidence="3" id="KW-1185">Reference proteome</keyword>
<dbReference type="InterPro" id="IPR043857">
    <property type="entry name" value="DUF5819"/>
</dbReference>
<feature type="transmembrane region" description="Helical" evidence="1">
    <location>
        <begin position="12"/>
        <end position="36"/>
    </location>
</feature>
<protein>
    <recommendedName>
        <fullName evidence="4">DUF4230 domain-containing protein</fullName>
    </recommendedName>
</protein>
<dbReference type="Proteomes" id="UP000471672">
    <property type="component" value="Unassembled WGS sequence"/>
</dbReference>
<comment type="caution">
    <text evidence="2">The sequence shown here is derived from an EMBL/GenBank/DDBJ whole genome shotgun (WGS) entry which is preliminary data.</text>
</comment>
<accession>A0ABX0BF76</accession>
<gene>
    <name evidence="2" type="ORF">GYH36_17655</name>
</gene>
<keyword evidence="1" id="KW-0812">Transmembrane</keyword>
<sequence>MSAPPATTIPRWVKVVAGVLSLAAAAHLAVTALWVAPSSVVPRAVSAPLSGYMEPVFQQNWSLFAPTPIRVENSLEVRFLDADLEATDWVDATALELTTLTHHVLPSRAGRPTRALVTDARAQLTRLSPEELAVLGGHYHHDAWPRLREALLAVDGPSSAARIDRVLTYDKVMAAYATELARATETAVEPAYVQFRIVRQPARPFADRGGELPEPTVLTFGRRPMYEFSGQDSESFTAAVERFRS</sequence>
<dbReference type="RefSeq" id="WP_162290529.1">
    <property type="nucleotide sequence ID" value="NZ_JAAFAN010000088.1"/>
</dbReference>
<evidence type="ECO:0008006" key="4">
    <source>
        <dbReference type="Google" id="ProtNLM"/>
    </source>
</evidence>
<dbReference type="Pfam" id="PF19136">
    <property type="entry name" value="DUF5819"/>
    <property type="match status" value="1"/>
</dbReference>
<organism evidence="2 3">
    <name type="scientific">Cellulosimicrobium composti</name>
    <dbReference type="NCBI Taxonomy" id="2672572"/>
    <lineage>
        <taxon>Bacteria</taxon>
        <taxon>Bacillati</taxon>
        <taxon>Actinomycetota</taxon>
        <taxon>Actinomycetes</taxon>
        <taxon>Micrococcales</taxon>
        <taxon>Promicromonosporaceae</taxon>
        <taxon>Cellulosimicrobium</taxon>
    </lineage>
</organism>